<comment type="caution">
    <text evidence="1">The sequence shown here is derived from an EMBL/GenBank/DDBJ whole genome shotgun (WGS) entry which is preliminary data.</text>
</comment>
<dbReference type="Proteomes" id="UP000257139">
    <property type="component" value="Chromosome CBM2594_a"/>
</dbReference>
<proteinExistence type="predicted"/>
<sequence length="49" mass="5722">MADHAPFFLARRWVDARQPRVALYFRIAQPVYYFVTQSAHYPVGPSAPR</sequence>
<protein>
    <submittedName>
        <fullName evidence="1">Uncharacterized protein</fullName>
    </submittedName>
</protein>
<dbReference type="AlphaFoldDB" id="A0A7Z7J522"/>
<reference evidence="1" key="1">
    <citation type="submission" date="2018-01" db="EMBL/GenBank/DDBJ databases">
        <authorList>
            <person name="Clerissi C."/>
        </authorList>
    </citation>
    <scope>NUCLEOTIDE SEQUENCE [LARGE SCALE GENOMIC DNA]</scope>
    <source>
        <strain evidence="1">Cupriavidus taiwanensis STM 6021</strain>
    </source>
</reference>
<organism evidence="1">
    <name type="scientific">Cupriavidus taiwanensis</name>
    <dbReference type="NCBI Taxonomy" id="164546"/>
    <lineage>
        <taxon>Bacteria</taxon>
        <taxon>Pseudomonadati</taxon>
        <taxon>Pseudomonadota</taxon>
        <taxon>Betaproteobacteria</taxon>
        <taxon>Burkholderiales</taxon>
        <taxon>Burkholderiaceae</taxon>
        <taxon>Cupriavidus</taxon>
    </lineage>
</organism>
<accession>A0A7Z7J522</accession>
<evidence type="ECO:0000313" key="1">
    <source>
        <dbReference type="EMBL" id="SPC07946.1"/>
    </source>
</evidence>
<dbReference type="EMBL" id="OGUU01000005">
    <property type="protein sequence ID" value="SPC07946.1"/>
    <property type="molecule type" value="Genomic_DNA"/>
</dbReference>
<gene>
    <name evidence="1" type="ORF">CBM2594_A130149</name>
</gene>
<name>A0A7Z7J522_9BURK</name>